<keyword evidence="1" id="KW-0813">Transport</keyword>
<sequence>MVKVENLHKSFSVKHVLCEVGIEVRDDETFVIIGSSGTGKSVLLKNIVGLMKPDTGSIKID</sequence>
<dbReference type="AlphaFoldDB" id="A0A1E5IM55"/>
<feature type="domain" description="ABC transporter" evidence="2">
    <location>
        <begin position="20"/>
        <end position="61"/>
    </location>
</feature>
<accession>A0A1E5IM55</accession>
<organism evidence="3 4">
    <name type="scientific">Endomicrobium trichonymphae</name>
    <dbReference type="NCBI Taxonomy" id="1408204"/>
    <lineage>
        <taxon>Bacteria</taxon>
        <taxon>Pseudomonadati</taxon>
        <taxon>Elusimicrobiota</taxon>
        <taxon>Endomicrobiia</taxon>
        <taxon>Endomicrobiales</taxon>
        <taxon>Endomicrobiaceae</taxon>
        <taxon>Candidatus Endomicrobiellum</taxon>
    </lineage>
</organism>
<dbReference type="PANTHER" id="PTHR43023">
    <property type="entry name" value="PROTEIN TRIGALACTOSYLDIACYLGLYCEROL 3, CHLOROPLASTIC"/>
    <property type="match status" value="1"/>
</dbReference>
<keyword evidence="4" id="KW-1185">Reference proteome</keyword>
<dbReference type="PANTHER" id="PTHR43023:SF6">
    <property type="entry name" value="INTERMEMBRANE PHOSPHOLIPID TRANSPORT SYSTEM ATP-BINDING PROTEIN MLAF"/>
    <property type="match status" value="1"/>
</dbReference>
<dbReference type="InterPro" id="IPR027417">
    <property type="entry name" value="P-loop_NTPase"/>
</dbReference>
<reference evidence="3 4" key="1">
    <citation type="submission" date="2015-11" db="EMBL/GenBank/DDBJ databases">
        <title>Evidence for parallel genomic evolution in an endosymbiosis of termite gut flagellates.</title>
        <authorList>
            <person name="Zheng H."/>
        </authorList>
    </citation>
    <scope>NUCLEOTIDE SEQUENCE [LARGE SCALE GENOMIC DNA]</scope>
    <source>
        <strain evidence="3 4">CET450</strain>
    </source>
</reference>
<dbReference type="Proteomes" id="UP000095237">
    <property type="component" value="Unassembled WGS sequence"/>
</dbReference>
<proteinExistence type="predicted"/>
<dbReference type="GO" id="GO:0016887">
    <property type="term" value="F:ATP hydrolysis activity"/>
    <property type="evidence" value="ECO:0007669"/>
    <property type="project" value="InterPro"/>
</dbReference>
<comment type="caution">
    <text evidence="3">The sequence shown here is derived from an EMBL/GenBank/DDBJ whole genome shotgun (WGS) entry which is preliminary data.</text>
</comment>
<dbReference type="InterPro" id="IPR003439">
    <property type="entry name" value="ABC_transporter-like_ATP-bd"/>
</dbReference>
<gene>
    <name evidence="3" type="ORF">ATZ36_14040</name>
</gene>
<dbReference type="GO" id="GO:0005524">
    <property type="term" value="F:ATP binding"/>
    <property type="evidence" value="ECO:0007669"/>
    <property type="project" value="InterPro"/>
</dbReference>
<protein>
    <recommendedName>
        <fullName evidence="2">ABC transporter domain-containing protein</fullName>
    </recommendedName>
</protein>
<evidence type="ECO:0000256" key="1">
    <source>
        <dbReference type="ARBA" id="ARBA00022448"/>
    </source>
</evidence>
<name>A0A1E5IM55_ENDTX</name>
<evidence type="ECO:0000313" key="4">
    <source>
        <dbReference type="Proteomes" id="UP000095237"/>
    </source>
</evidence>
<dbReference type="Gene3D" id="3.40.50.300">
    <property type="entry name" value="P-loop containing nucleotide triphosphate hydrolases"/>
    <property type="match status" value="1"/>
</dbReference>
<dbReference type="SUPFAM" id="SSF52540">
    <property type="entry name" value="P-loop containing nucleoside triphosphate hydrolases"/>
    <property type="match status" value="1"/>
</dbReference>
<dbReference type="EMBL" id="LNVX01000171">
    <property type="protein sequence ID" value="OEG71556.1"/>
    <property type="molecule type" value="Genomic_DNA"/>
</dbReference>
<evidence type="ECO:0000313" key="3">
    <source>
        <dbReference type="EMBL" id="OEG71556.1"/>
    </source>
</evidence>
<evidence type="ECO:0000259" key="2">
    <source>
        <dbReference type="Pfam" id="PF00005"/>
    </source>
</evidence>
<dbReference type="Pfam" id="PF00005">
    <property type="entry name" value="ABC_tran"/>
    <property type="match status" value="1"/>
</dbReference>